<gene>
    <name evidence="1" type="ORF">AVEN_107763_1</name>
</gene>
<organism evidence="1 2">
    <name type="scientific">Araneus ventricosus</name>
    <name type="common">Orbweaver spider</name>
    <name type="synonym">Epeira ventricosa</name>
    <dbReference type="NCBI Taxonomy" id="182803"/>
    <lineage>
        <taxon>Eukaryota</taxon>
        <taxon>Metazoa</taxon>
        <taxon>Ecdysozoa</taxon>
        <taxon>Arthropoda</taxon>
        <taxon>Chelicerata</taxon>
        <taxon>Arachnida</taxon>
        <taxon>Araneae</taxon>
        <taxon>Araneomorphae</taxon>
        <taxon>Entelegynae</taxon>
        <taxon>Araneoidea</taxon>
        <taxon>Araneidae</taxon>
        <taxon>Araneus</taxon>
    </lineage>
</organism>
<keyword evidence="2" id="KW-1185">Reference proteome</keyword>
<evidence type="ECO:0000313" key="2">
    <source>
        <dbReference type="Proteomes" id="UP000499080"/>
    </source>
</evidence>
<accession>A0A4Y2SHM4</accession>
<dbReference type="EMBL" id="BGPR01021731">
    <property type="protein sequence ID" value="GBN87273.1"/>
    <property type="molecule type" value="Genomic_DNA"/>
</dbReference>
<dbReference type="AlphaFoldDB" id="A0A4Y2SHM4"/>
<protein>
    <submittedName>
        <fullName evidence="1">Uncharacterized protein</fullName>
    </submittedName>
</protein>
<sequence length="96" mass="10963">MRPLNLDKCKAGETSYCTLRTECQRGGLSLNAEKQGGGVENSYLEKQKTRPLDTLPRHFPASRSSDRFSLFTHDAERSAWQKQCQWIIHRLPAGTR</sequence>
<name>A0A4Y2SHM4_ARAVE</name>
<reference evidence="1 2" key="1">
    <citation type="journal article" date="2019" name="Sci. Rep.">
        <title>Orb-weaving spider Araneus ventricosus genome elucidates the spidroin gene catalogue.</title>
        <authorList>
            <person name="Kono N."/>
            <person name="Nakamura H."/>
            <person name="Ohtoshi R."/>
            <person name="Moran D.A.P."/>
            <person name="Shinohara A."/>
            <person name="Yoshida Y."/>
            <person name="Fujiwara M."/>
            <person name="Mori M."/>
            <person name="Tomita M."/>
            <person name="Arakawa K."/>
        </authorList>
    </citation>
    <scope>NUCLEOTIDE SEQUENCE [LARGE SCALE GENOMIC DNA]</scope>
</reference>
<evidence type="ECO:0000313" key="1">
    <source>
        <dbReference type="EMBL" id="GBN87273.1"/>
    </source>
</evidence>
<proteinExistence type="predicted"/>
<dbReference type="Proteomes" id="UP000499080">
    <property type="component" value="Unassembled WGS sequence"/>
</dbReference>
<comment type="caution">
    <text evidence="1">The sequence shown here is derived from an EMBL/GenBank/DDBJ whole genome shotgun (WGS) entry which is preliminary data.</text>
</comment>